<dbReference type="InterPro" id="IPR007887">
    <property type="entry name" value="MecA_N"/>
</dbReference>
<dbReference type="InterPro" id="IPR032710">
    <property type="entry name" value="NTF2-like_dom_sf"/>
</dbReference>
<comment type="subcellular location">
    <subcellularLocation>
        <location evidence="1">Membrane</location>
    </subcellularLocation>
</comment>
<protein>
    <recommendedName>
        <fullName evidence="4">serine-type D-Ala-D-Ala carboxypeptidase</fullName>
        <ecNumber evidence="4">3.4.16.4</ecNumber>
    </recommendedName>
</protein>
<dbReference type="PANTHER" id="PTHR30627:SF25">
    <property type="entry name" value="PENICILLIN-BINDING PROTEIN 3"/>
    <property type="match status" value="1"/>
</dbReference>
<dbReference type="InterPro" id="IPR050515">
    <property type="entry name" value="Beta-lactam/transpept"/>
</dbReference>
<dbReference type="GO" id="GO:0009002">
    <property type="term" value="F:serine-type D-Ala-D-Ala carboxypeptidase activity"/>
    <property type="evidence" value="ECO:0007669"/>
    <property type="project" value="UniProtKB-EC"/>
</dbReference>
<reference evidence="12" key="1">
    <citation type="journal article" date="2014" name="Int. J. Syst. Evol. Microbiol.">
        <title>Complete genome sequence of Corynebacterium casei LMG S-19264T (=DSM 44701T), isolated from a smear-ripened cheese.</title>
        <authorList>
            <consortium name="US DOE Joint Genome Institute (JGI-PGF)"/>
            <person name="Walter F."/>
            <person name="Albersmeier A."/>
            <person name="Kalinowski J."/>
            <person name="Ruckert C."/>
        </authorList>
    </citation>
    <scope>NUCLEOTIDE SEQUENCE</scope>
    <source>
        <strain evidence="12">CGMCC 1.6333</strain>
    </source>
</reference>
<evidence type="ECO:0000313" key="13">
    <source>
        <dbReference type="Proteomes" id="UP000618460"/>
    </source>
</evidence>
<dbReference type="Pfam" id="PF03717">
    <property type="entry name" value="PBP_dimer"/>
    <property type="match status" value="1"/>
</dbReference>
<evidence type="ECO:0000256" key="5">
    <source>
        <dbReference type="ARBA" id="ARBA00023136"/>
    </source>
</evidence>
<keyword evidence="13" id="KW-1185">Reference proteome</keyword>
<dbReference type="Gene3D" id="3.90.1310.10">
    <property type="entry name" value="Penicillin-binding protein 2a (Domain 2)"/>
    <property type="match status" value="1"/>
</dbReference>
<comment type="similarity">
    <text evidence="3">Belongs to the transpeptidase family.</text>
</comment>
<dbReference type="SUPFAM" id="SSF56519">
    <property type="entry name" value="Penicillin binding protein dimerisation domain"/>
    <property type="match status" value="1"/>
</dbReference>
<evidence type="ECO:0000313" key="12">
    <source>
        <dbReference type="EMBL" id="GGM35540.1"/>
    </source>
</evidence>
<evidence type="ECO:0000256" key="6">
    <source>
        <dbReference type="ARBA" id="ARBA00034000"/>
    </source>
</evidence>
<evidence type="ECO:0000256" key="2">
    <source>
        <dbReference type="ARBA" id="ARBA00004752"/>
    </source>
</evidence>
<reference evidence="12" key="2">
    <citation type="submission" date="2020-09" db="EMBL/GenBank/DDBJ databases">
        <authorList>
            <person name="Sun Q."/>
            <person name="Zhou Y."/>
        </authorList>
    </citation>
    <scope>NUCLEOTIDE SEQUENCE</scope>
    <source>
        <strain evidence="12">CGMCC 1.6333</strain>
    </source>
</reference>
<keyword evidence="8" id="KW-0732">Signal</keyword>
<dbReference type="Pfam" id="PF05223">
    <property type="entry name" value="MecA_N"/>
    <property type="match status" value="1"/>
</dbReference>
<evidence type="ECO:0000259" key="11">
    <source>
        <dbReference type="Pfam" id="PF05223"/>
    </source>
</evidence>
<name>A0A917TSR8_9BACI</name>
<feature type="region of interest" description="Disordered" evidence="7">
    <location>
        <begin position="601"/>
        <end position="630"/>
    </location>
</feature>
<dbReference type="Pfam" id="PF00905">
    <property type="entry name" value="Transpeptidase"/>
    <property type="match status" value="1"/>
</dbReference>
<evidence type="ECO:0000259" key="10">
    <source>
        <dbReference type="Pfam" id="PF03717"/>
    </source>
</evidence>
<dbReference type="OrthoDB" id="9766847at2"/>
<evidence type="ECO:0000256" key="7">
    <source>
        <dbReference type="SAM" id="MobiDB-lite"/>
    </source>
</evidence>
<evidence type="ECO:0000256" key="1">
    <source>
        <dbReference type="ARBA" id="ARBA00004370"/>
    </source>
</evidence>
<organism evidence="12 13">
    <name type="scientific">Paraliobacillus quinghaiensis</name>
    <dbReference type="NCBI Taxonomy" id="470815"/>
    <lineage>
        <taxon>Bacteria</taxon>
        <taxon>Bacillati</taxon>
        <taxon>Bacillota</taxon>
        <taxon>Bacilli</taxon>
        <taxon>Bacillales</taxon>
        <taxon>Bacillaceae</taxon>
        <taxon>Paraliobacillus</taxon>
    </lineage>
</organism>
<evidence type="ECO:0000256" key="4">
    <source>
        <dbReference type="ARBA" id="ARBA00012448"/>
    </source>
</evidence>
<dbReference type="Gene3D" id="3.40.710.10">
    <property type="entry name" value="DD-peptidase/beta-lactamase superfamily"/>
    <property type="match status" value="1"/>
</dbReference>
<dbReference type="GO" id="GO:0046677">
    <property type="term" value="P:response to antibiotic"/>
    <property type="evidence" value="ECO:0007669"/>
    <property type="project" value="InterPro"/>
</dbReference>
<accession>A0A917TSR8</accession>
<dbReference type="InterPro" id="IPR012338">
    <property type="entry name" value="Beta-lactam/transpept-like"/>
</dbReference>
<feature type="domain" description="Penicillin-binding protein transpeptidase" evidence="9">
    <location>
        <begin position="359"/>
        <end position="669"/>
    </location>
</feature>
<dbReference type="InterPro" id="IPR036138">
    <property type="entry name" value="PBP_dimer_sf"/>
</dbReference>
<feature type="domain" description="NTF2-like N-terminal transpeptidase" evidence="11">
    <location>
        <begin position="29"/>
        <end position="149"/>
    </location>
</feature>
<dbReference type="GO" id="GO:0071972">
    <property type="term" value="F:peptidoglycan L,D-transpeptidase activity"/>
    <property type="evidence" value="ECO:0007669"/>
    <property type="project" value="TreeGrafter"/>
</dbReference>
<dbReference type="PROSITE" id="PS51257">
    <property type="entry name" value="PROKAR_LIPOPROTEIN"/>
    <property type="match status" value="1"/>
</dbReference>
<dbReference type="SUPFAM" id="SSF54427">
    <property type="entry name" value="NTF2-like"/>
    <property type="match status" value="1"/>
</dbReference>
<dbReference type="PANTHER" id="PTHR30627">
    <property type="entry name" value="PEPTIDOGLYCAN D,D-TRANSPEPTIDASE"/>
    <property type="match status" value="1"/>
</dbReference>
<dbReference type="SUPFAM" id="SSF56601">
    <property type="entry name" value="beta-lactamase/transpeptidase-like"/>
    <property type="match status" value="1"/>
</dbReference>
<feature type="signal peptide" evidence="8">
    <location>
        <begin position="1"/>
        <end position="21"/>
    </location>
</feature>
<dbReference type="InterPro" id="IPR001460">
    <property type="entry name" value="PCN-bd_Tpept"/>
</dbReference>
<feature type="domain" description="Penicillin-binding protein dimerisation" evidence="10">
    <location>
        <begin position="159"/>
        <end position="319"/>
    </location>
</feature>
<dbReference type="EC" id="3.4.16.4" evidence="4"/>
<dbReference type="GO" id="GO:0005886">
    <property type="term" value="C:plasma membrane"/>
    <property type="evidence" value="ECO:0007669"/>
    <property type="project" value="TreeGrafter"/>
</dbReference>
<dbReference type="Gene3D" id="3.30.1390.30">
    <property type="entry name" value="Penicillin-binding protein 2a, domain 3"/>
    <property type="match status" value="1"/>
</dbReference>
<evidence type="ECO:0000259" key="9">
    <source>
        <dbReference type="Pfam" id="PF00905"/>
    </source>
</evidence>
<evidence type="ECO:0000256" key="8">
    <source>
        <dbReference type="SAM" id="SignalP"/>
    </source>
</evidence>
<comment type="pathway">
    <text evidence="2">Cell wall biogenesis; peptidoglycan biosynthesis.</text>
</comment>
<keyword evidence="5" id="KW-0472">Membrane</keyword>
<dbReference type="InterPro" id="IPR005311">
    <property type="entry name" value="PBP_dimer"/>
</dbReference>
<dbReference type="GO" id="GO:0071555">
    <property type="term" value="P:cell wall organization"/>
    <property type="evidence" value="ECO:0007669"/>
    <property type="project" value="TreeGrafter"/>
</dbReference>
<feature type="chain" id="PRO_5038057002" description="serine-type D-Ala-D-Ala carboxypeptidase" evidence="8">
    <location>
        <begin position="22"/>
        <end position="673"/>
    </location>
</feature>
<gene>
    <name evidence="12" type="primary">pbpC</name>
    <name evidence="12" type="ORF">GCM10011351_22060</name>
</gene>
<dbReference type="RefSeq" id="WP_117155688.1">
    <property type="nucleotide sequence ID" value="NZ_BMLG01000012.1"/>
</dbReference>
<dbReference type="Gene3D" id="3.10.450.100">
    <property type="entry name" value="NTF2-like, domain 1"/>
    <property type="match status" value="1"/>
</dbReference>
<comment type="catalytic activity">
    <reaction evidence="6">
        <text>Preferential cleavage: (Ac)2-L-Lys-D-Ala-|-D-Ala. Also transpeptidation of peptidyl-alanyl moieties that are N-acyl substituents of D-alanine.</text>
        <dbReference type="EC" id="3.4.16.4"/>
    </reaction>
</comment>
<evidence type="ECO:0000256" key="3">
    <source>
        <dbReference type="ARBA" id="ARBA00007171"/>
    </source>
</evidence>
<comment type="caution">
    <text evidence="12">The sequence shown here is derived from an EMBL/GenBank/DDBJ whole genome shotgun (WGS) entry which is preliminary data.</text>
</comment>
<dbReference type="Proteomes" id="UP000618460">
    <property type="component" value="Unassembled WGS sequence"/>
</dbReference>
<sequence length="673" mass="74564">MSKWVKFISLLLLFLTLTACSEEEEEVQPEDRLSEYVAYWNERNLSDMYDMVADKSKEIYPSEEFIDRYQKIYNDIEVSDLSITYSVPELGEEEEDVIPSSFPIQVSMNTMAGEVNFESEISLIEQNISEEETNWFIEWNPGLIFPELEYGAEVSIETVEPTRGQIFDRNQNGLATNETIYNVGLHPALFGENESEQKEQIAALLDISVETINNALAQDWVTDDTFVPLKKVTMADQDIIPELDAIDPVIKRAEMGRAYPYGEATAHLIGYIGSITAEELEEKEANSYSQSDLIGKRGLEQLFESRLKGKRGLKIIASSNDREDTIIAEQPVQDGENITLTIDADLQQAIYASYQDDAGTAAAINPKTGETLALVSSPAFDPNQLTYGISQTKWNALQNDEQNPLLNRFASTYSPGSTIKPITAAIGLDNDTIQIGEGIEIDGLTWSKDGWGNYEVRRVSESSGPVDLQDALIRSDNIYFAQKTVELGSEAFVAGLKQFGFGKDLPYTYPISDSTISSSGTIDREILLADSAYGQGEMQMSALHLATAYTPILNDGDMLQPILEADEQTNQVWQTGLLTSENAQVIKEALRQVVTAPNGTAPEANISDISLSGKTGTSELKSSQGEDGQENGWFVAYPEEEDILISMMVEHVEGRGASHYTVEKVANLFKTIR</sequence>
<dbReference type="EMBL" id="BMLG01000012">
    <property type="protein sequence ID" value="GGM35540.1"/>
    <property type="molecule type" value="Genomic_DNA"/>
</dbReference>
<dbReference type="AlphaFoldDB" id="A0A917TSR8"/>
<proteinExistence type="inferred from homology"/>
<feature type="compositionally biased region" description="Polar residues" evidence="7">
    <location>
        <begin position="607"/>
        <end position="626"/>
    </location>
</feature>
<dbReference type="GO" id="GO:0008658">
    <property type="term" value="F:penicillin binding"/>
    <property type="evidence" value="ECO:0007669"/>
    <property type="project" value="InterPro"/>
</dbReference>